<keyword evidence="3" id="KW-1185">Reference proteome</keyword>
<organism evidence="2 3">
    <name type="scientific">Paeniroseomonas aquatica</name>
    <dbReference type="NCBI Taxonomy" id="373043"/>
    <lineage>
        <taxon>Bacteria</taxon>
        <taxon>Pseudomonadati</taxon>
        <taxon>Pseudomonadota</taxon>
        <taxon>Alphaproteobacteria</taxon>
        <taxon>Acetobacterales</taxon>
        <taxon>Acetobacteraceae</taxon>
        <taxon>Paeniroseomonas</taxon>
    </lineage>
</organism>
<evidence type="ECO:0000313" key="2">
    <source>
        <dbReference type="EMBL" id="MDN3567620.1"/>
    </source>
</evidence>
<dbReference type="InterPro" id="IPR003848">
    <property type="entry name" value="DUF218"/>
</dbReference>
<evidence type="ECO:0000259" key="1">
    <source>
        <dbReference type="Pfam" id="PF02698"/>
    </source>
</evidence>
<protein>
    <submittedName>
        <fullName evidence="2">YdcF family protein</fullName>
    </submittedName>
</protein>
<dbReference type="EMBL" id="JAUFPN010000195">
    <property type="protein sequence ID" value="MDN3567620.1"/>
    <property type="molecule type" value="Genomic_DNA"/>
</dbReference>
<proteinExistence type="predicted"/>
<dbReference type="CDD" id="cd06259">
    <property type="entry name" value="YdcF-like"/>
    <property type="match status" value="1"/>
</dbReference>
<feature type="domain" description="DUF218" evidence="1">
    <location>
        <begin position="54"/>
        <end position="172"/>
    </location>
</feature>
<comment type="caution">
    <text evidence="2">The sequence shown here is derived from an EMBL/GenBank/DDBJ whole genome shotgun (WGS) entry which is preliminary data.</text>
</comment>
<dbReference type="Proteomes" id="UP001529369">
    <property type="component" value="Unassembled WGS sequence"/>
</dbReference>
<accession>A0ABT8AD64</accession>
<name>A0ABT8AD64_9PROT</name>
<sequence>MSDLPERRLERPRRWRWGLLLAAPALALAALVAGFGAFLVLAGRDPAEPTRHTDGIAVLTGGAERVETGLRLLREGRADRLLVSGVHPQVTLADVARLAALEPEPLAGRVALGPRATSTRGNAAEIAEWARGAQLRSLRVVTAGYHMPRALLELRRTLPEVALVAHPVVPARLRDPAAGGQPRTWSLLAGEYLKFLAAWAGVPGLLGLPLDPPRR</sequence>
<gene>
    <name evidence="2" type="ORF">QWZ14_24845</name>
</gene>
<reference evidence="3" key="1">
    <citation type="journal article" date="2019" name="Int. J. Syst. Evol. Microbiol.">
        <title>The Global Catalogue of Microorganisms (GCM) 10K type strain sequencing project: providing services to taxonomists for standard genome sequencing and annotation.</title>
        <authorList>
            <consortium name="The Broad Institute Genomics Platform"/>
            <consortium name="The Broad Institute Genome Sequencing Center for Infectious Disease"/>
            <person name="Wu L."/>
            <person name="Ma J."/>
        </authorList>
    </citation>
    <scope>NUCLEOTIDE SEQUENCE [LARGE SCALE GENOMIC DNA]</scope>
    <source>
        <strain evidence="3">CECT 7131</strain>
    </source>
</reference>
<evidence type="ECO:0000313" key="3">
    <source>
        <dbReference type="Proteomes" id="UP001529369"/>
    </source>
</evidence>
<dbReference type="Pfam" id="PF02698">
    <property type="entry name" value="DUF218"/>
    <property type="match status" value="1"/>
</dbReference>